<keyword evidence="4 12" id="KW-0349">Heme</keyword>
<keyword evidence="11" id="KW-0472">Membrane</keyword>
<evidence type="ECO:0000313" key="15">
    <source>
        <dbReference type="Proteomes" id="UP000187203"/>
    </source>
</evidence>
<comment type="caution">
    <text evidence="14">The sequence shown here is derived from an EMBL/GenBank/DDBJ whole genome shotgun (WGS) entry which is preliminary data.</text>
</comment>
<dbReference type="InterPro" id="IPR036396">
    <property type="entry name" value="Cyt_P450_sf"/>
</dbReference>
<evidence type="ECO:0000256" key="12">
    <source>
        <dbReference type="PIRSR" id="PIRSR602401-1"/>
    </source>
</evidence>
<keyword evidence="10 13" id="KW-0503">Monooxygenase</keyword>
<dbReference type="InterPro" id="IPR017972">
    <property type="entry name" value="Cyt_P450_CS"/>
</dbReference>
<evidence type="ECO:0000256" key="6">
    <source>
        <dbReference type="ARBA" id="ARBA00022723"/>
    </source>
</evidence>
<dbReference type="PRINTS" id="PR00463">
    <property type="entry name" value="EP450I"/>
</dbReference>
<sequence length="139" mass="15824">MVIHESLRLYPPVPLIAREAFKDMKFGDINVPKGAYVWTSLLTLHQNVDFWGPDANQFNPERFGNGISGACKYSYVYMPFGVGPRICVGQHFAMTELKILLTLILSNFTFSLSPNYQHFPIMKLIIEPKFGVDLLVKKL</sequence>
<dbReference type="PANTHER" id="PTHR24282:SF196">
    <property type="entry name" value="CYTOCHROME P450 714C2"/>
    <property type="match status" value="1"/>
</dbReference>
<evidence type="ECO:0000256" key="2">
    <source>
        <dbReference type="ARBA" id="ARBA00004167"/>
    </source>
</evidence>
<evidence type="ECO:0000256" key="11">
    <source>
        <dbReference type="ARBA" id="ARBA00023136"/>
    </source>
</evidence>
<dbReference type="Pfam" id="PF00067">
    <property type="entry name" value="p450"/>
    <property type="match status" value="1"/>
</dbReference>
<evidence type="ECO:0000256" key="1">
    <source>
        <dbReference type="ARBA" id="ARBA00001971"/>
    </source>
</evidence>
<dbReference type="Proteomes" id="UP000187203">
    <property type="component" value="Unassembled WGS sequence"/>
</dbReference>
<dbReference type="InterPro" id="IPR050665">
    <property type="entry name" value="Cytochrome_P450_Monooxygen"/>
</dbReference>
<proteinExistence type="inferred from homology"/>
<name>A0A1R3I0L4_9ROSI</name>
<protein>
    <submittedName>
        <fullName evidence="14">Cytochrome P450</fullName>
    </submittedName>
</protein>
<evidence type="ECO:0000256" key="4">
    <source>
        <dbReference type="ARBA" id="ARBA00022617"/>
    </source>
</evidence>
<evidence type="ECO:0000256" key="9">
    <source>
        <dbReference type="ARBA" id="ARBA00023004"/>
    </source>
</evidence>
<dbReference type="GO" id="GO:0004497">
    <property type="term" value="F:monooxygenase activity"/>
    <property type="evidence" value="ECO:0007669"/>
    <property type="project" value="UniProtKB-KW"/>
</dbReference>
<dbReference type="InterPro" id="IPR002401">
    <property type="entry name" value="Cyt_P450_E_grp-I"/>
</dbReference>
<dbReference type="PANTHER" id="PTHR24282">
    <property type="entry name" value="CYTOCHROME P450 FAMILY MEMBER"/>
    <property type="match status" value="1"/>
</dbReference>
<keyword evidence="6 12" id="KW-0479">Metal-binding</keyword>
<evidence type="ECO:0000256" key="8">
    <source>
        <dbReference type="ARBA" id="ARBA00023002"/>
    </source>
</evidence>
<comment type="cofactor">
    <cofactor evidence="1 12">
        <name>heme</name>
        <dbReference type="ChEBI" id="CHEBI:30413"/>
    </cofactor>
</comment>
<keyword evidence="5" id="KW-0812">Transmembrane</keyword>
<gene>
    <name evidence="14" type="ORF">COLO4_25662</name>
</gene>
<organism evidence="14 15">
    <name type="scientific">Corchorus olitorius</name>
    <dbReference type="NCBI Taxonomy" id="93759"/>
    <lineage>
        <taxon>Eukaryota</taxon>
        <taxon>Viridiplantae</taxon>
        <taxon>Streptophyta</taxon>
        <taxon>Embryophyta</taxon>
        <taxon>Tracheophyta</taxon>
        <taxon>Spermatophyta</taxon>
        <taxon>Magnoliopsida</taxon>
        <taxon>eudicotyledons</taxon>
        <taxon>Gunneridae</taxon>
        <taxon>Pentapetalae</taxon>
        <taxon>rosids</taxon>
        <taxon>malvids</taxon>
        <taxon>Malvales</taxon>
        <taxon>Malvaceae</taxon>
        <taxon>Grewioideae</taxon>
        <taxon>Apeibeae</taxon>
        <taxon>Corchorus</taxon>
    </lineage>
</organism>
<keyword evidence="8 13" id="KW-0560">Oxidoreductase</keyword>
<reference evidence="15" key="1">
    <citation type="submission" date="2013-09" db="EMBL/GenBank/DDBJ databases">
        <title>Corchorus olitorius genome sequencing.</title>
        <authorList>
            <person name="Alam M."/>
            <person name="Haque M.S."/>
            <person name="Islam M.S."/>
            <person name="Emdad E.M."/>
            <person name="Islam M.M."/>
            <person name="Ahmed B."/>
            <person name="Halim A."/>
            <person name="Hossen Q.M.M."/>
            <person name="Hossain M.Z."/>
            <person name="Ahmed R."/>
            <person name="Khan M.M."/>
            <person name="Islam R."/>
            <person name="Rashid M.M."/>
            <person name="Khan S.A."/>
            <person name="Rahman M.S."/>
            <person name="Alam M."/>
            <person name="Yahiya A.S."/>
            <person name="Khan M.S."/>
            <person name="Azam M.S."/>
            <person name="Haque T."/>
            <person name="Lashkar M.Z.H."/>
            <person name="Akhand A.I."/>
            <person name="Morshed G."/>
            <person name="Roy S."/>
            <person name="Uddin K.S."/>
            <person name="Rabeya T."/>
            <person name="Hossain A.S."/>
            <person name="Chowdhury A."/>
            <person name="Snigdha A.R."/>
            <person name="Mortoza M.S."/>
            <person name="Matin S.A."/>
            <person name="Hoque S.M.E."/>
            <person name="Islam M.K."/>
            <person name="Roy D.K."/>
            <person name="Haider R."/>
            <person name="Moosa M.M."/>
            <person name="Elias S.M."/>
            <person name="Hasan A.M."/>
            <person name="Jahan S."/>
            <person name="Shafiuddin M."/>
            <person name="Mahmood N."/>
            <person name="Shommy N.S."/>
        </authorList>
    </citation>
    <scope>NUCLEOTIDE SEQUENCE [LARGE SCALE GENOMIC DNA]</scope>
    <source>
        <strain evidence="15">cv. O-4</strain>
    </source>
</reference>
<dbReference type="OrthoDB" id="1470350at2759"/>
<dbReference type="AlphaFoldDB" id="A0A1R3I0L4"/>
<dbReference type="GO" id="GO:0005506">
    <property type="term" value="F:iron ion binding"/>
    <property type="evidence" value="ECO:0007669"/>
    <property type="project" value="InterPro"/>
</dbReference>
<accession>A0A1R3I0L4</accession>
<comment type="subcellular location">
    <subcellularLocation>
        <location evidence="2">Membrane</location>
        <topology evidence="2">Single-pass membrane protein</topology>
    </subcellularLocation>
</comment>
<keyword evidence="15" id="KW-1185">Reference proteome</keyword>
<dbReference type="SUPFAM" id="SSF48264">
    <property type="entry name" value="Cytochrome P450"/>
    <property type="match status" value="1"/>
</dbReference>
<dbReference type="GO" id="GO:0020037">
    <property type="term" value="F:heme binding"/>
    <property type="evidence" value="ECO:0007669"/>
    <property type="project" value="InterPro"/>
</dbReference>
<dbReference type="PRINTS" id="PR00385">
    <property type="entry name" value="P450"/>
</dbReference>
<dbReference type="GO" id="GO:0016020">
    <property type="term" value="C:membrane"/>
    <property type="evidence" value="ECO:0007669"/>
    <property type="project" value="UniProtKB-SubCell"/>
</dbReference>
<evidence type="ECO:0000256" key="5">
    <source>
        <dbReference type="ARBA" id="ARBA00022692"/>
    </source>
</evidence>
<evidence type="ECO:0000256" key="13">
    <source>
        <dbReference type="RuleBase" id="RU000461"/>
    </source>
</evidence>
<dbReference type="STRING" id="93759.A0A1R3I0L4"/>
<dbReference type="InterPro" id="IPR001128">
    <property type="entry name" value="Cyt_P450"/>
</dbReference>
<feature type="binding site" description="axial binding residue" evidence="12">
    <location>
        <position position="87"/>
    </location>
    <ligand>
        <name>heme</name>
        <dbReference type="ChEBI" id="CHEBI:30413"/>
    </ligand>
    <ligandPart>
        <name>Fe</name>
        <dbReference type="ChEBI" id="CHEBI:18248"/>
    </ligandPart>
</feature>
<dbReference type="GO" id="GO:0016705">
    <property type="term" value="F:oxidoreductase activity, acting on paired donors, with incorporation or reduction of molecular oxygen"/>
    <property type="evidence" value="ECO:0007669"/>
    <property type="project" value="InterPro"/>
</dbReference>
<comment type="similarity">
    <text evidence="3 13">Belongs to the cytochrome P450 family.</text>
</comment>
<dbReference type="Gene3D" id="1.10.630.10">
    <property type="entry name" value="Cytochrome P450"/>
    <property type="match status" value="1"/>
</dbReference>
<keyword evidence="7" id="KW-1133">Transmembrane helix</keyword>
<evidence type="ECO:0000256" key="10">
    <source>
        <dbReference type="ARBA" id="ARBA00023033"/>
    </source>
</evidence>
<evidence type="ECO:0000313" key="14">
    <source>
        <dbReference type="EMBL" id="OMO76126.1"/>
    </source>
</evidence>
<dbReference type="EMBL" id="AWUE01019108">
    <property type="protein sequence ID" value="OMO76126.1"/>
    <property type="molecule type" value="Genomic_DNA"/>
</dbReference>
<evidence type="ECO:0000256" key="7">
    <source>
        <dbReference type="ARBA" id="ARBA00022989"/>
    </source>
</evidence>
<dbReference type="PROSITE" id="PS00086">
    <property type="entry name" value="CYTOCHROME_P450"/>
    <property type="match status" value="1"/>
</dbReference>
<evidence type="ECO:0000256" key="3">
    <source>
        <dbReference type="ARBA" id="ARBA00010617"/>
    </source>
</evidence>
<keyword evidence="9 12" id="KW-0408">Iron</keyword>